<gene>
    <name evidence="2" type="ORF">SAMN04488239_110100</name>
</gene>
<keyword evidence="3" id="KW-1185">Reference proteome</keyword>
<keyword evidence="1" id="KW-0812">Transmembrane</keyword>
<dbReference type="Proteomes" id="UP000199628">
    <property type="component" value="Unassembled WGS sequence"/>
</dbReference>
<keyword evidence="1" id="KW-0472">Membrane</keyword>
<proteinExistence type="predicted"/>
<protein>
    <recommendedName>
        <fullName evidence="4">Glyceraldehyde-3-phosphate dehydrogenase</fullName>
    </recommendedName>
</protein>
<accession>A0A1G6XJL9</accession>
<dbReference type="AlphaFoldDB" id="A0A1G6XJL9"/>
<organism evidence="2 3">
    <name type="scientific">Ruegeria marina</name>
    <dbReference type="NCBI Taxonomy" id="639004"/>
    <lineage>
        <taxon>Bacteria</taxon>
        <taxon>Pseudomonadati</taxon>
        <taxon>Pseudomonadota</taxon>
        <taxon>Alphaproteobacteria</taxon>
        <taxon>Rhodobacterales</taxon>
        <taxon>Roseobacteraceae</taxon>
        <taxon>Ruegeria</taxon>
    </lineage>
</organism>
<evidence type="ECO:0000313" key="2">
    <source>
        <dbReference type="EMBL" id="SDD78398.1"/>
    </source>
</evidence>
<dbReference type="EMBL" id="FMZV01000010">
    <property type="protein sequence ID" value="SDD78398.1"/>
    <property type="molecule type" value="Genomic_DNA"/>
</dbReference>
<feature type="transmembrane region" description="Helical" evidence="1">
    <location>
        <begin position="6"/>
        <end position="26"/>
    </location>
</feature>
<sequence length="47" mass="5604">MTNQIALWLGVFLLGGMMLDFAMFGTEHMLFLGKKMFELLEWMAFWR</sequence>
<keyword evidence="1" id="KW-1133">Transmembrane helix</keyword>
<evidence type="ECO:0008006" key="4">
    <source>
        <dbReference type="Google" id="ProtNLM"/>
    </source>
</evidence>
<evidence type="ECO:0000313" key="3">
    <source>
        <dbReference type="Proteomes" id="UP000199628"/>
    </source>
</evidence>
<evidence type="ECO:0000256" key="1">
    <source>
        <dbReference type="SAM" id="Phobius"/>
    </source>
</evidence>
<dbReference type="RefSeq" id="WP_176828035.1">
    <property type="nucleotide sequence ID" value="NZ_FMZV01000010.1"/>
</dbReference>
<dbReference type="STRING" id="639004.SAMN04488239_110100"/>
<reference evidence="3" key="1">
    <citation type="submission" date="2016-10" db="EMBL/GenBank/DDBJ databases">
        <authorList>
            <person name="Varghese N."/>
            <person name="Submissions S."/>
        </authorList>
    </citation>
    <scope>NUCLEOTIDE SEQUENCE [LARGE SCALE GENOMIC DNA]</scope>
    <source>
        <strain evidence="3">CGMCC 1.9108</strain>
    </source>
</reference>
<name>A0A1G6XJL9_9RHOB</name>